<feature type="transmembrane region" description="Helical" evidence="5">
    <location>
        <begin position="1416"/>
        <end position="1438"/>
    </location>
</feature>
<keyword evidence="8" id="KW-1185">Reference proteome</keyword>
<feature type="coiled-coil region" evidence="3">
    <location>
        <begin position="964"/>
        <end position="991"/>
    </location>
</feature>
<dbReference type="Proteomes" id="UP000220797">
    <property type="component" value="Unassembled WGS sequence"/>
</dbReference>
<proteinExistence type="predicted"/>
<dbReference type="SUPFAM" id="SSF81653">
    <property type="entry name" value="Calcium ATPase, transduction domain A"/>
    <property type="match status" value="1"/>
</dbReference>
<dbReference type="OMA" id="FYTFVTY"/>
<evidence type="ECO:0000259" key="6">
    <source>
        <dbReference type="Pfam" id="PF00122"/>
    </source>
</evidence>
<feature type="transmembrane region" description="Helical" evidence="5">
    <location>
        <begin position="1699"/>
        <end position="1724"/>
    </location>
</feature>
<comment type="subcellular location">
    <subcellularLocation>
        <location evidence="1">Endomembrane system</location>
        <topology evidence="1">Multi-pass membrane protein</topology>
    </subcellularLocation>
</comment>
<dbReference type="RefSeq" id="XP_028528006.1">
    <property type="nucleotide sequence ID" value="XM_028671345.1"/>
</dbReference>
<feature type="transmembrane region" description="Helical" evidence="5">
    <location>
        <begin position="1341"/>
        <end position="1361"/>
    </location>
</feature>
<sequence>MRNEITKNLFTYDAKFFKSIFNKYMKDEDYSKELKIIQNSRNLMEEIISKENGLNFYLDENYDEKFLEKCKLPFFKKILKYIDDSDKKSETSKNKSIENESVDNENIVNNELTYINNKKKKNYHYFTFNKKINVINSYRIYYYYSNIIQSLPSLTYISVFRIYLKNYPLNIFLSCIYFYTFITYVCDRDNVIEFFESIIFSLMVTTGFLILTIVHYLKENRLSSITSKINDFKESCMCRTFIKNNTKKETKLNKYESKKTLELKKYSKYFFLKSFLNRINTELFDYEFFKNFNSFNYIQENYKGYDPFSYSSKNSNSELEVVNKYDNITIKGELESKKKEKKEEKVEKDEKVEKVEKEEKDEKEEKVEKEKKDEKEEKVEKEEKEEKEEKKEKEKYKHFSFIEKLNIEEIFSDKEENVDVEIEISDKEKKEDKNKSDSIKEKEINIIKKINLGENVESVRCENRENINFKDITVINEREEKKKNLMNYIFFENNFYSINGKNILVGDIIYLFKGDIVPADGILLKSNNMIVDESRILKSLEKKKKISLDEFIYEIEKSKKKKISVGELKKKKLNYFEILNLKVKMKFKKMSEENLKKNNEIKKLKENKIQIMNKKEYEKEENEVSIEKDCEYVSKYKKERSNKTKNKIFLNEEINEYSKSIIEKNKDKISVYSDDFKKYDYSPLLLSGSIVKNGMGIMIATCVSKNKQMFHNSFKKIEENTILEELINNYSKNIVILIIFCCSLCILFILIHFLINLVENDMQTFAYNLLMFLLNSIILEIFKYLLLSIDQMPLLLQNCLALNSNQIIKENFIIKKKNTFEDIIFTNTIFIDIDRYIKYKCIFFFYNCEFSFSFDNILIKHKIKTENNVILFDKINNKDIKNNLFFVLLIQNILATSNLYQYNEHFLDVDFSLLKFVKCLEINFEDYFIEKKDIFHIISNNQDYVISYIFSDGLFLDDWNTLEKEKCNKKMNSIMTEKKKEKNEKINKENKLNTLRIFIKGYASFILPKCIQYINGNILCKDIKKLSEKVDKIEKQEQNVLLCFAYKDIILSEKEKDNLLLKEYDNDESFNNINIYKNINDTFLKHLQLKDLTCISILVLEKTLNKHFFYDYKILEENDLTVKFFTKENSTQINNIFYNFPKFFQNLKLYDSKKIEQINRFNYYDNANSIRKKEKNHLEDIYTEKYKSNNVNNFIDYDNLYSYKINNENENFVFKKYKSEILNIKKYNSDTLNVSNENVLENITKMSITHDFVLNNNFFYNCSYKELVLLLSTSRIYGKNALVTNQSDLVHDGICNITVCDNRSKDINKENCDIIILNKSLYDYIKLKSFSNCILTNIRLYIDYNIIFYTVFVLFSIISTLVNGSEFLSTIQILYIYLIKNVIFHYISCYRKSSYSTGIKFKNSYNFFKEVDMNNIISSILSKIIILLIVFLFGHLFIPESKWNFVQNDIREHFEFSEFSFLKDKQHSNSYYTIRSCIRFKKNLENLKIQNNIDVKNDYRTMNEWEYHISPNRHSTIMFNIFFLFFFYSYIYIYVRTFFEEIKIYWSKYKNSEYKYFYLLKNKEKKILSTDINQLIKELEINKLGLEQRRDLNNIKDKIQEKNDYSYSINMKNAKKKTKNDYHILNKKSRVNKREREAKKKKVNKKYNFINTEKNKMLIDCIKENYKMFLIFLLILLIHIILIQFGSFFFHFHVKGLTILQWLICFLCCLLDVLLYITISRLYLFKFSTNSFKFFGYLYEPREKNVFDTMNDYKKSYMSQRYKYNLKLTRKSWV</sequence>
<evidence type="ECO:0000256" key="1">
    <source>
        <dbReference type="ARBA" id="ARBA00004127"/>
    </source>
</evidence>
<dbReference type="InterPro" id="IPR059000">
    <property type="entry name" value="ATPase_P-type_domA"/>
</dbReference>
<dbReference type="GO" id="GO:0005388">
    <property type="term" value="F:P-type calcium transporter activity"/>
    <property type="evidence" value="ECO:0007669"/>
    <property type="project" value="TreeGrafter"/>
</dbReference>
<evidence type="ECO:0000313" key="7">
    <source>
        <dbReference type="EMBL" id="CRG95194.1"/>
    </source>
</evidence>
<name>A0A1J1GRR0_PLAGA</name>
<evidence type="ECO:0000256" key="3">
    <source>
        <dbReference type="SAM" id="Coils"/>
    </source>
</evidence>
<dbReference type="InterPro" id="IPR023298">
    <property type="entry name" value="ATPase_P-typ_TM_dom_sf"/>
</dbReference>
<dbReference type="PANTHER" id="PTHR24093:SF369">
    <property type="entry name" value="CALCIUM-TRANSPORTING ATPASE"/>
    <property type="match status" value="1"/>
</dbReference>
<evidence type="ECO:0000313" key="8">
    <source>
        <dbReference type="Proteomes" id="UP000220797"/>
    </source>
</evidence>
<keyword evidence="5" id="KW-0472">Membrane</keyword>
<gene>
    <name evidence="7" type="ORF">PGAL8A_00259800</name>
</gene>
<feature type="region of interest" description="Disordered" evidence="4">
    <location>
        <begin position="350"/>
        <end position="389"/>
    </location>
</feature>
<organism evidence="7 8">
    <name type="scientific">Plasmodium gallinaceum</name>
    <dbReference type="NCBI Taxonomy" id="5849"/>
    <lineage>
        <taxon>Eukaryota</taxon>
        <taxon>Sar</taxon>
        <taxon>Alveolata</taxon>
        <taxon>Apicomplexa</taxon>
        <taxon>Aconoidasida</taxon>
        <taxon>Haemosporida</taxon>
        <taxon>Plasmodiidae</taxon>
        <taxon>Plasmodium</taxon>
        <taxon>Plasmodium (Haemamoeba)</taxon>
    </lineage>
</organism>
<dbReference type="GeneID" id="39731127"/>
<feature type="coiled-coil region" evidence="3">
    <location>
        <begin position="587"/>
        <end position="621"/>
    </location>
</feature>
<evidence type="ECO:0000256" key="4">
    <source>
        <dbReference type="SAM" id="MobiDB-lite"/>
    </source>
</evidence>
<dbReference type="Pfam" id="PF00122">
    <property type="entry name" value="E1-E2_ATPase"/>
    <property type="match status" value="1"/>
</dbReference>
<keyword evidence="5" id="KW-0812">Transmembrane</keyword>
<keyword evidence="3" id="KW-0175">Coiled coil</keyword>
<feature type="transmembrane region" description="Helical" evidence="5">
    <location>
        <begin position="198"/>
        <end position="217"/>
    </location>
</feature>
<feature type="transmembrane region" description="Helical" evidence="5">
    <location>
        <begin position="169"/>
        <end position="186"/>
    </location>
</feature>
<dbReference type="InterPro" id="IPR008250">
    <property type="entry name" value="ATPase_P-typ_transduc_dom_A_sf"/>
</dbReference>
<dbReference type="Gene3D" id="2.70.150.10">
    <property type="entry name" value="Calcium-transporting ATPase, cytoplasmic transduction domain A"/>
    <property type="match status" value="1"/>
</dbReference>
<dbReference type="GO" id="GO:0012505">
    <property type="term" value="C:endomembrane system"/>
    <property type="evidence" value="ECO:0007669"/>
    <property type="project" value="UniProtKB-SubCell"/>
</dbReference>
<dbReference type="GO" id="GO:0005886">
    <property type="term" value="C:plasma membrane"/>
    <property type="evidence" value="ECO:0007669"/>
    <property type="project" value="TreeGrafter"/>
</dbReference>
<feature type="transmembrane region" description="Helical" evidence="5">
    <location>
        <begin position="734"/>
        <end position="755"/>
    </location>
</feature>
<keyword evidence="5" id="KW-1133">Transmembrane helix</keyword>
<feature type="transmembrane region" description="Helical" evidence="5">
    <location>
        <begin position="1669"/>
        <end position="1693"/>
    </location>
</feature>
<dbReference type="VEuPathDB" id="PlasmoDB:PGAL8A_00259800"/>
<accession>A0A1J1GRR0</accession>
<comment type="caution">
    <text evidence="7">The sequence shown here is derived from an EMBL/GenBank/DDBJ whole genome shotgun (WGS) entry which is preliminary data.</text>
</comment>
<feature type="domain" description="P-type ATPase A" evidence="6">
    <location>
        <begin position="493"/>
        <end position="535"/>
    </location>
</feature>
<dbReference type="EMBL" id="CVMV01000032">
    <property type="protein sequence ID" value="CRG95194.1"/>
    <property type="molecule type" value="Genomic_DNA"/>
</dbReference>
<dbReference type="PANTHER" id="PTHR24093">
    <property type="entry name" value="CATION TRANSPORTING ATPASE"/>
    <property type="match status" value="1"/>
</dbReference>
<feature type="transmembrane region" description="Helical" evidence="5">
    <location>
        <begin position="767"/>
        <end position="786"/>
    </location>
</feature>
<protein>
    <submittedName>
        <fullName evidence="7">E1-E2 ATPase, putative</fullName>
    </submittedName>
</protein>
<reference evidence="7" key="1">
    <citation type="submission" date="2015-04" db="EMBL/GenBank/DDBJ databases">
        <authorList>
            <consortium name="Pathogen Informatics"/>
        </authorList>
    </citation>
    <scope>NUCLEOTIDE SEQUENCE [LARGE SCALE GENOMIC DNA]</scope>
    <source>
        <strain evidence="7">8A</strain>
    </source>
</reference>
<dbReference type="OrthoDB" id="116380at2759"/>
<dbReference type="SUPFAM" id="SSF81665">
    <property type="entry name" value="Calcium ATPase, transmembrane domain M"/>
    <property type="match status" value="1"/>
</dbReference>
<feature type="transmembrane region" description="Helical" evidence="5">
    <location>
        <begin position="140"/>
        <end position="163"/>
    </location>
</feature>
<feature type="transmembrane region" description="Helical" evidence="5">
    <location>
        <begin position="1517"/>
        <end position="1535"/>
    </location>
</feature>
<evidence type="ECO:0000256" key="5">
    <source>
        <dbReference type="SAM" id="Phobius"/>
    </source>
</evidence>
<evidence type="ECO:0000256" key="2">
    <source>
        <dbReference type="ARBA" id="ARBA00022842"/>
    </source>
</evidence>
<dbReference type="Gene3D" id="1.20.1110.10">
    <property type="entry name" value="Calcium-transporting ATPase, transmembrane domain"/>
    <property type="match status" value="1"/>
</dbReference>
<keyword evidence="2" id="KW-0460">Magnesium</keyword>